<dbReference type="AlphaFoldDB" id="A0A5C6CTR1"/>
<dbReference type="RefSeq" id="WP_146450480.1">
    <property type="nucleotide sequence ID" value="NZ_SJPS01000003.1"/>
</dbReference>
<dbReference type="GO" id="GO:0015031">
    <property type="term" value="P:protein transport"/>
    <property type="evidence" value="ECO:0007669"/>
    <property type="project" value="UniProtKB-KW"/>
</dbReference>
<dbReference type="Pfam" id="PF02472">
    <property type="entry name" value="ExbD"/>
    <property type="match status" value="1"/>
</dbReference>
<proteinExistence type="inferred from homology"/>
<keyword evidence="4 7" id="KW-0812">Transmembrane</keyword>
<comment type="similarity">
    <text evidence="2 7">Belongs to the ExbD/TolR family.</text>
</comment>
<evidence type="ECO:0000256" key="4">
    <source>
        <dbReference type="ARBA" id="ARBA00022692"/>
    </source>
</evidence>
<evidence type="ECO:0000256" key="3">
    <source>
        <dbReference type="ARBA" id="ARBA00022475"/>
    </source>
</evidence>
<protein>
    <submittedName>
        <fullName evidence="9">Biopolymer transport protein ExbD/TolR</fullName>
    </submittedName>
</protein>
<evidence type="ECO:0000256" key="8">
    <source>
        <dbReference type="SAM" id="Phobius"/>
    </source>
</evidence>
<dbReference type="InterPro" id="IPR003400">
    <property type="entry name" value="ExbD"/>
</dbReference>
<dbReference type="PANTHER" id="PTHR30558:SF3">
    <property type="entry name" value="BIOPOLYMER TRANSPORT PROTEIN EXBD-RELATED"/>
    <property type="match status" value="1"/>
</dbReference>
<keyword evidence="7" id="KW-0653">Protein transport</keyword>
<evidence type="ECO:0000256" key="6">
    <source>
        <dbReference type="ARBA" id="ARBA00023136"/>
    </source>
</evidence>
<name>A0A5C6CTR1_9BACT</name>
<keyword evidence="6 8" id="KW-0472">Membrane</keyword>
<dbReference type="Proteomes" id="UP000318437">
    <property type="component" value="Unassembled WGS sequence"/>
</dbReference>
<keyword evidence="5 8" id="KW-1133">Transmembrane helix</keyword>
<dbReference type="EMBL" id="SJPS01000003">
    <property type="protein sequence ID" value="TWU27255.1"/>
    <property type="molecule type" value="Genomic_DNA"/>
</dbReference>
<feature type="transmembrane region" description="Helical" evidence="8">
    <location>
        <begin position="29"/>
        <end position="48"/>
    </location>
</feature>
<dbReference type="GO" id="GO:0005886">
    <property type="term" value="C:plasma membrane"/>
    <property type="evidence" value="ECO:0007669"/>
    <property type="project" value="UniProtKB-SubCell"/>
</dbReference>
<evidence type="ECO:0000256" key="5">
    <source>
        <dbReference type="ARBA" id="ARBA00022989"/>
    </source>
</evidence>
<reference evidence="9 10" key="1">
    <citation type="submission" date="2019-02" db="EMBL/GenBank/DDBJ databases">
        <title>Deep-cultivation of Planctomycetes and their phenomic and genomic characterization uncovers novel biology.</title>
        <authorList>
            <person name="Wiegand S."/>
            <person name="Jogler M."/>
            <person name="Boedeker C."/>
            <person name="Pinto D."/>
            <person name="Vollmers J."/>
            <person name="Rivas-Marin E."/>
            <person name="Kohn T."/>
            <person name="Peeters S.H."/>
            <person name="Heuer A."/>
            <person name="Rast P."/>
            <person name="Oberbeckmann S."/>
            <person name="Bunk B."/>
            <person name="Jeske O."/>
            <person name="Meyerdierks A."/>
            <person name="Storesund J.E."/>
            <person name="Kallscheuer N."/>
            <person name="Luecker S."/>
            <person name="Lage O.M."/>
            <person name="Pohl T."/>
            <person name="Merkel B.J."/>
            <person name="Hornburger P."/>
            <person name="Mueller R.-W."/>
            <person name="Bruemmer F."/>
            <person name="Labrenz M."/>
            <person name="Spormann A.M."/>
            <person name="Op Den Camp H."/>
            <person name="Overmann J."/>
            <person name="Amann R."/>
            <person name="Jetten M.S.M."/>
            <person name="Mascher T."/>
            <person name="Medema M.H."/>
            <person name="Devos D.P."/>
            <person name="Kaster A.-K."/>
            <person name="Ovreas L."/>
            <person name="Rohde M."/>
            <person name="Galperin M.Y."/>
            <person name="Jogler C."/>
        </authorList>
    </citation>
    <scope>NUCLEOTIDE SEQUENCE [LARGE SCALE GENOMIC DNA]</scope>
    <source>
        <strain evidence="9 10">Pla144</strain>
    </source>
</reference>
<evidence type="ECO:0000256" key="2">
    <source>
        <dbReference type="ARBA" id="ARBA00005811"/>
    </source>
</evidence>
<gene>
    <name evidence="9" type="ORF">Pla144_20270</name>
</gene>
<evidence type="ECO:0000256" key="7">
    <source>
        <dbReference type="RuleBase" id="RU003879"/>
    </source>
</evidence>
<organism evidence="9 10">
    <name type="scientific">Bythopirellula polymerisocia</name>
    <dbReference type="NCBI Taxonomy" id="2528003"/>
    <lineage>
        <taxon>Bacteria</taxon>
        <taxon>Pseudomonadati</taxon>
        <taxon>Planctomycetota</taxon>
        <taxon>Planctomycetia</taxon>
        <taxon>Pirellulales</taxon>
        <taxon>Lacipirellulaceae</taxon>
        <taxon>Bythopirellula</taxon>
    </lineage>
</organism>
<accession>A0A5C6CTR1</accession>
<comment type="subcellular location">
    <subcellularLocation>
        <location evidence="1">Cell membrane</location>
        <topology evidence="1">Single-pass membrane protein</topology>
    </subcellularLocation>
    <subcellularLocation>
        <location evidence="7">Cell membrane</location>
        <topology evidence="7">Single-pass type II membrane protein</topology>
    </subcellularLocation>
</comment>
<evidence type="ECO:0000313" key="9">
    <source>
        <dbReference type="EMBL" id="TWU27255.1"/>
    </source>
</evidence>
<evidence type="ECO:0000256" key="1">
    <source>
        <dbReference type="ARBA" id="ARBA00004162"/>
    </source>
</evidence>
<keyword evidence="10" id="KW-1185">Reference proteome</keyword>
<dbReference type="PANTHER" id="PTHR30558">
    <property type="entry name" value="EXBD MEMBRANE COMPONENT OF PMF-DRIVEN MACROMOLECULE IMPORT SYSTEM"/>
    <property type="match status" value="1"/>
</dbReference>
<comment type="caution">
    <text evidence="9">The sequence shown here is derived from an EMBL/GenBank/DDBJ whole genome shotgun (WGS) entry which is preliminary data.</text>
</comment>
<dbReference type="OrthoDB" id="292474at2"/>
<keyword evidence="3" id="KW-1003">Cell membrane</keyword>
<evidence type="ECO:0000313" key="10">
    <source>
        <dbReference type="Proteomes" id="UP000318437"/>
    </source>
</evidence>
<sequence length="163" mass="18221">MAEEVHYSEDAITRHRSHRGEDEMDLTPMVDVTFLLLIFFMITAAFALQKSLEIPPVKEQEGAVTQTVDDLEKDSIVVRVDEDNVFWISGPSSPEEQRATSAQEMIVKLRKVREESPSGAAKMLVQANGDARHEFVVAALDAGTGVGMEEIRLMSYEEGDFDF</sequence>
<dbReference type="GO" id="GO:0022857">
    <property type="term" value="F:transmembrane transporter activity"/>
    <property type="evidence" value="ECO:0007669"/>
    <property type="project" value="InterPro"/>
</dbReference>
<keyword evidence="7" id="KW-0813">Transport</keyword>